<accession>A0ABU7RXF3</accession>
<comment type="caution">
    <text evidence="2">The sequence shown here is derived from an EMBL/GenBank/DDBJ whole genome shotgun (WGS) entry which is preliminary data.</text>
</comment>
<dbReference type="CDD" id="cd00093">
    <property type="entry name" value="HTH_XRE"/>
    <property type="match status" value="1"/>
</dbReference>
<dbReference type="RefSeq" id="WP_331216123.1">
    <property type="nucleotide sequence ID" value="NZ_JAZGQK010000017.1"/>
</dbReference>
<gene>
    <name evidence="2" type="ORF">V1633_21290</name>
</gene>
<dbReference type="Gene3D" id="1.10.260.40">
    <property type="entry name" value="lambda repressor-like DNA-binding domains"/>
    <property type="match status" value="1"/>
</dbReference>
<dbReference type="InterPro" id="IPR010982">
    <property type="entry name" value="Lambda_DNA-bd_dom_sf"/>
</dbReference>
<keyword evidence="3" id="KW-1185">Reference proteome</keyword>
<dbReference type="PROSITE" id="PS50943">
    <property type="entry name" value="HTH_CROC1"/>
    <property type="match status" value="1"/>
</dbReference>
<dbReference type="Proteomes" id="UP001332243">
    <property type="component" value="Unassembled WGS sequence"/>
</dbReference>
<sequence>MKPWTPPVVPPGLWERPEMAQALAERDMGAVSRIYRRWTGASQNDVGMLVGMPQPHVSELERGGRKVVALDLFERFADGLGIPRRMLGLSGSDADSGEGGTDPVVGRSQHSWLKTRRFLGRHRAKLTRQISRLYPESIRLGQTGLLMPPNWRLRAPIDLARVELNWRQDADRPRVTGGERETRRLRPIADSGREYDRYHRAMRDLARPRLFENRLCYRLLDVLSDETANLPPLRVTLGEMCYFDMIDVGESLAHEAALAGADQHENLVADRIAWQNLPFRRLLRDPFTLANYPLMTSVSTLTIRRSGSGVSFFLLRRDPGKVAIAGGLLSVFPTGVFQPASVLRAPHSPDFDLWRNVMREYSEEFLGNPEHDGGGAPVDYENEEPFRSLDAARRRGRINVYCLGIGVDALNYVGDLLTVAVFEADVFDRIFDGMVDKNDEGELASEELAFDAPTMDRLLGEGSMAPSGAACLHLAWRHRDVILSREQ</sequence>
<dbReference type="SUPFAM" id="SSF47413">
    <property type="entry name" value="lambda repressor-like DNA-binding domains"/>
    <property type="match status" value="1"/>
</dbReference>
<feature type="domain" description="HTH cro/C1-type" evidence="1">
    <location>
        <begin position="42"/>
        <end position="87"/>
    </location>
</feature>
<evidence type="ECO:0000313" key="3">
    <source>
        <dbReference type="Proteomes" id="UP001332243"/>
    </source>
</evidence>
<evidence type="ECO:0000259" key="1">
    <source>
        <dbReference type="PROSITE" id="PS50943"/>
    </source>
</evidence>
<evidence type="ECO:0000313" key="2">
    <source>
        <dbReference type="EMBL" id="MEE6261021.1"/>
    </source>
</evidence>
<proteinExistence type="predicted"/>
<organism evidence="2 3">
    <name type="scientific">Plantactinospora sonchi</name>
    <dbReference type="NCBI Taxonomy" id="1544735"/>
    <lineage>
        <taxon>Bacteria</taxon>
        <taxon>Bacillati</taxon>
        <taxon>Actinomycetota</taxon>
        <taxon>Actinomycetes</taxon>
        <taxon>Micromonosporales</taxon>
        <taxon>Micromonosporaceae</taxon>
        <taxon>Plantactinospora</taxon>
    </lineage>
</organism>
<reference evidence="2 3" key="1">
    <citation type="submission" date="2024-01" db="EMBL/GenBank/DDBJ databases">
        <title>Genome insights into Plantactinospora sonchi sp. nov.</title>
        <authorList>
            <person name="Wang L."/>
        </authorList>
    </citation>
    <scope>NUCLEOTIDE SEQUENCE [LARGE SCALE GENOMIC DNA]</scope>
    <source>
        <strain evidence="2 3">NEAU-QY2</strain>
    </source>
</reference>
<protein>
    <submittedName>
        <fullName evidence="2">Helix-turn-helix transcriptional regulator</fullName>
    </submittedName>
</protein>
<dbReference type="InterPro" id="IPR001387">
    <property type="entry name" value="Cro/C1-type_HTH"/>
</dbReference>
<name>A0ABU7RXF3_9ACTN</name>
<dbReference type="Pfam" id="PF13560">
    <property type="entry name" value="HTH_31"/>
    <property type="match status" value="1"/>
</dbReference>
<dbReference type="EMBL" id="JAZGQK010000017">
    <property type="protein sequence ID" value="MEE6261021.1"/>
    <property type="molecule type" value="Genomic_DNA"/>
</dbReference>